<reference evidence="2" key="2">
    <citation type="submission" date="2025-09" db="UniProtKB">
        <authorList>
            <consortium name="Ensembl"/>
        </authorList>
    </citation>
    <scope>IDENTIFICATION</scope>
</reference>
<dbReference type="AlphaFoldDB" id="A0A3B5KV88"/>
<dbReference type="PANTHER" id="PTHR24092:SF177">
    <property type="entry name" value="PHOSPHOLIPID-TRANSPORTING ATPASE"/>
    <property type="match status" value="1"/>
</dbReference>
<dbReference type="PANTHER" id="PTHR24092">
    <property type="entry name" value="PROBABLE PHOSPHOLIPID-TRANSPORTING ATPASE"/>
    <property type="match status" value="1"/>
</dbReference>
<dbReference type="InterPro" id="IPR032631">
    <property type="entry name" value="P-type_ATPase_N"/>
</dbReference>
<dbReference type="GO" id="GO:0140326">
    <property type="term" value="F:ATPase-coupled intramembrane lipid transporter activity"/>
    <property type="evidence" value="ECO:0007669"/>
    <property type="project" value="TreeGrafter"/>
</dbReference>
<dbReference type="Pfam" id="PF16209">
    <property type="entry name" value="PhoLip_ATPase_N"/>
    <property type="match status" value="1"/>
</dbReference>
<name>A0A3B5KV88_9TELE</name>
<evidence type="ECO:0000259" key="1">
    <source>
        <dbReference type="Pfam" id="PF16209"/>
    </source>
</evidence>
<dbReference type="STRING" id="32473.ENSXCOP00000004043"/>
<organism evidence="2 3">
    <name type="scientific">Xiphophorus couchianus</name>
    <name type="common">Monterrey platyfish</name>
    <dbReference type="NCBI Taxonomy" id="32473"/>
    <lineage>
        <taxon>Eukaryota</taxon>
        <taxon>Metazoa</taxon>
        <taxon>Chordata</taxon>
        <taxon>Craniata</taxon>
        <taxon>Vertebrata</taxon>
        <taxon>Euteleostomi</taxon>
        <taxon>Actinopterygii</taxon>
        <taxon>Neopterygii</taxon>
        <taxon>Teleostei</taxon>
        <taxon>Neoteleostei</taxon>
        <taxon>Acanthomorphata</taxon>
        <taxon>Ovalentaria</taxon>
        <taxon>Atherinomorphae</taxon>
        <taxon>Cyprinodontiformes</taxon>
        <taxon>Poeciliidae</taxon>
        <taxon>Poeciliinae</taxon>
        <taxon>Xiphophorus</taxon>
    </lineage>
</organism>
<reference evidence="2" key="1">
    <citation type="submission" date="2025-08" db="UniProtKB">
        <authorList>
            <consortium name="Ensembl"/>
        </authorList>
    </citation>
    <scope>IDENTIFICATION</scope>
</reference>
<accession>A0A3B5KV88</accession>
<dbReference type="GO" id="GO:0007030">
    <property type="term" value="P:Golgi organization"/>
    <property type="evidence" value="ECO:0007669"/>
    <property type="project" value="TreeGrafter"/>
</dbReference>
<feature type="domain" description="P-type ATPase N-terminal" evidence="1">
    <location>
        <begin position="52"/>
        <end position="103"/>
    </location>
</feature>
<dbReference type="Proteomes" id="UP000261380">
    <property type="component" value="Unplaced"/>
</dbReference>
<dbReference type="InterPro" id="IPR023298">
    <property type="entry name" value="ATPase_P-typ_TM_dom_sf"/>
</dbReference>
<dbReference type="GO" id="GO:0005886">
    <property type="term" value="C:plasma membrane"/>
    <property type="evidence" value="ECO:0007669"/>
    <property type="project" value="TreeGrafter"/>
</dbReference>
<evidence type="ECO:0000313" key="2">
    <source>
        <dbReference type="Ensembl" id="ENSXCOP00000004043.1"/>
    </source>
</evidence>
<dbReference type="GO" id="GO:0005802">
    <property type="term" value="C:trans-Golgi network"/>
    <property type="evidence" value="ECO:0007669"/>
    <property type="project" value="TreeGrafter"/>
</dbReference>
<dbReference type="SUPFAM" id="SSF81665">
    <property type="entry name" value="Calcium ATPase, transmembrane domain M"/>
    <property type="match status" value="1"/>
</dbReference>
<protein>
    <recommendedName>
        <fullName evidence="1">P-type ATPase N-terminal domain-containing protein</fullName>
    </recommendedName>
</protein>
<dbReference type="Ensembl" id="ENSXCOT00000004087.1">
    <property type="protein sequence ID" value="ENSXCOP00000004043.1"/>
    <property type="gene ID" value="ENSXCOG00000003172.1"/>
</dbReference>
<proteinExistence type="predicted"/>
<keyword evidence="3" id="KW-1185">Reference proteome</keyword>
<sequence length="155" mass="18127">MYNYIIVYSESSQSFYNEFISGFRANPSSNYLIVHNINIMFYYNLADQEIIHKNAIKTSKYNLFSFLPLNLFEQFSRLANAYFLFLLILELIPQISAVPWFTTAVPLIVVLSISGVKDANDDINRHKQDKQVNNRKVKILLIKTVRDKYVPSEFE</sequence>
<dbReference type="GO" id="GO:0045332">
    <property type="term" value="P:phospholipid translocation"/>
    <property type="evidence" value="ECO:0007669"/>
    <property type="project" value="TreeGrafter"/>
</dbReference>
<dbReference type="GeneTree" id="ENSGT00940000165675"/>
<evidence type="ECO:0000313" key="3">
    <source>
        <dbReference type="Proteomes" id="UP000261380"/>
    </source>
</evidence>